<dbReference type="GO" id="GO:0006310">
    <property type="term" value="P:DNA recombination"/>
    <property type="evidence" value="ECO:0007669"/>
    <property type="project" value="UniProtKB-KW"/>
</dbReference>
<dbReference type="PANTHER" id="PTHR34605">
    <property type="entry name" value="PHAGE_INTEGRASE DOMAIN-CONTAINING PROTEIN"/>
    <property type="match status" value="1"/>
</dbReference>
<dbReference type="GeneID" id="110252970"/>
<dbReference type="InterPro" id="IPR013762">
    <property type="entry name" value="Integrase-like_cat_sf"/>
</dbReference>
<dbReference type="KEGG" id="epa:110252970"/>
<dbReference type="OrthoDB" id="10065968at2759"/>
<keyword evidence="3" id="KW-1185">Reference proteome</keyword>
<accession>A0A913Y7Q1</accession>
<name>A0A913Y7Q1_EXADI</name>
<dbReference type="RefSeq" id="XP_020915484.1">
    <property type="nucleotide sequence ID" value="XM_021059825.2"/>
</dbReference>
<evidence type="ECO:0000313" key="2">
    <source>
        <dbReference type="EnsemblMetazoa" id="XP_020915484.1"/>
    </source>
</evidence>
<evidence type="ECO:0000313" key="3">
    <source>
        <dbReference type="Proteomes" id="UP000887567"/>
    </source>
</evidence>
<dbReference type="InterPro" id="IPR011010">
    <property type="entry name" value="DNA_brk_join_enz"/>
</dbReference>
<dbReference type="GO" id="GO:0003677">
    <property type="term" value="F:DNA binding"/>
    <property type="evidence" value="ECO:0007669"/>
    <property type="project" value="InterPro"/>
</dbReference>
<evidence type="ECO:0000256" key="1">
    <source>
        <dbReference type="ARBA" id="ARBA00023172"/>
    </source>
</evidence>
<dbReference type="PANTHER" id="PTHR34605:SF3">
    <property type="entry name" value="P CELL-TYPE AGGLUTINATION PROTEIN MAP4-LIKE-RELATED"/>
    <property type="match status" value="1"/>
</dbReference>
<dbReference type="OMA" id="NIVYWSA"/>
<dbReference type="Gene3D" id="1.10.443.10">
    <property type="entry name" value="Intergrase catalytic core"/>
    <property type="match status" value="1"/>
</dbReference>
<dbReference type="GO" id="GO:0015074">
    <property type="term" value="P:DNA integration"/>
    <property type="evidence" value="ECO:0007669"/>
    <property type="project" value="InterPro"/>
</dbReference>
<organism evidence="2 3">
    <name type="scientific">Exaiptasia diaphana</name>
    <name type="common">Tropical sea anemone</name>
    <name type="synonym">Aiptasia pulchella</name>
    <dbReference type="NCBI Taxonomy" id="2652724"/>
    <lineage>
        <taxon>Eukaryota</taxon>
        <taxon>Metazoa</taxon>
        <taxon>Cnidaria</taxon>
        <taxon>Anthozoa</taxon>
        <taxon>Hexacorallia</taxon>
        <taxon>Actiniaria</taxon>
        <taxon>Aiptasiidae</taxon>
        <taxon>Exaiptasia</taxon>
    </lineage>
</organism>
<dbReference type="InterPro" id="IPR052925">
    <property type="entry name" value="Phage_Integrase-like_Recomb"/>
</dbReference>
<sequence length="213" mass="24159">MYDFVERSNSDNIVYWSAMTTAHFLLLRAGEFVATDPSQTIPSLNDIELKRSNDDKEYMALKITKSKTDQKREGFILYAGHSHHKVCAVCAMKENLRIQRQHSTSTTSPLFSLSTGSPMSRADLKGFISTSLRLLNISQDHYSTHSFRIGGATSAAVAGLNDYEIKLLGRWSSDCYKRYIRSPISTFLQISQRISKTENTPYQYAQPYNPPQQ</sequence>
<dbReference type="SUPFAM" id="SSF56349">
    <property type="entry name" value="DNA breaking-rejoining enzymes"/>
    <property type="match status" value="1"/>
</dbReference>
<dbReference type="AlphaFoldDB" id="A0A913Y7Q1"/>
<dbReference type="EnsemblMetazoa" id="XM_021059825.2">
    <property type="protein sequence ID" value="XP_020915484.1"/>
    <property type="gene ID" value="LOC110252970"/>
</dbReference>
<evidence type="ECO:0008006" key="4">
    <source>
        <dbReference type="Google" id="ProtNLM"/>
    </source>
</evidence>
<dbReference type="Proteomes" id="UP000887567">
    <property type="component" value="Unplaced"/>
</dbReference>
<reference evidence="2" key="1">
    <citation type="submission" date="2022-11" db="UniProtKB">
        <authorList>
            <consortium name="EnsemblMetazoa"/>
        </authorList>
    </citation>
    <scope>IDENTIFICATION</scope>
</reference>
<keyword evidence="1" id="KW-0233">DNA recombination</keyword>
<protein>
    <recommendedName>
        <fullName evidence="4">Tyr recombinase domain-containing protein</fullName>
    </recommendedName>
</protein>
<proteinExistence type="predicted"/>